<evidence type="ECO:0000256" key="4">
    <source>
        <dbReference type="ARBA" id="ARBA00022963"/>
    </source>
</evidence>
<dbReference type="EMBL" id="CP121261">
    <property type="protein sequence ID" value="WFP10256.1"/>
    <property type="molecule type" value="Genomic_DNA"/>
</dbReference>
<keyword evidence="5" id="KW-0560">Oxidoreductase</keyword>
<comment type="pathway">
    <text evidence="1">Lipid metabolism; fatty acid beta-oxidation.</text>
</comment>
<dbReference type="Gene3D" id="3.90.226.10">
    <property type="entry name" value="2-enoyl-CoA Hydratase, Chain A, domain 1"/>
    <property type="match status" value="1"/>
</dbReference>
<dbReference type="Proteomes" id="UP001214170">
    <property type="component" value="Chromosome"/>
</dbReference>
<dbReference type="InterPro" id="IPR006176">
    <property type="entry name" value="3-OHacyl-CoA_DH_NAD-bd"/>
</dbReference>
<evidence type="ECO:0000256" key="2">
    <source>
        <dbReference type="ARBA" id="ARBA00007005"/>
    </source>
</evidence>
<evidence type="ECO:0000256" key="8">
    <source>
        <dbReference type="ARBA" id="ARBA00023239"/>
    </source>
</evidence>
<reference evidence="13 14" key="1">
    <citation type="submission" date="2023-03" db="EMBL/GenBank/DDBJ databases">
        <title>Achromobacter spanius LIG8.</title>
        <authorList>
            <person name="Shrestha S."/>
        </authorList>
    </citation>
    <scope>NUCLEOTIDE SEQUENCE [LARGE SCALE GENOMIC DNA]</scope>
    <source>
        <strain evidence="13 14">LIG8</strain>
    </source>
</reference>
<dbReference type="CDD" id="cd06558">
    <property type="entry name" value="crotonase-like"/>
    <property type="match status" value="1"/>
</dbReference>
<evidence type="ECO:0000313" key="14">
    <source>
        <dbReference type="Proteomes" id="UP001214170"/>
    </source>
</evidence>
<proteinExistence type="inferred from homology"/>
<dbReference type="Pfam" id="PF00725">
    <property type="entry name" value="3HCDH"/>
    <property type="match status" value="1"/>
</dbReference>
<feature type="domain" description="3-hydroxyacyl-CoA dehydrogenase NAD binding" evidence="12">
    <location>
        <begin position="306"/>
        <end position="453"/>
    </location>
</feature>
<dbReference type="PANTHER" id="PTHR43612">
    <property type="entry name" value="TRIFUNCTIONAL ENZYME SUBUNIT ALPHA"/>
    <property type="match status" value="1"/>
</dbReference>
<organism evidence="13 14">
    <name type="scientific">Achromobacter spanius</name>
    <dbReference type="NCBI Taxonomy" id="217203"/>
    <lineage>
        <taxon>Bacteria</taxon>
        <taxon>Pseudomonadati</taxon>
        <taxon>Pseudomonadota</taxon>
        <taxon>Betaproteobacteria</taxon>
        <taxon>Burkholderiales</taxon>
        <taxon>Alcaligenaceae</taxon>
        <taxon>Achromobacter</taxon>
    </lineage>
</organism>
<dbReference type="PANTHER" id="PTHR43612:SF3">
    <property type="entry name" value="TRIFUNCTIONAL ENZYME SUBUNIT ALPHA, MITOCHONDRIAL"/>
    <property type="match status" value="1"/>
</dbReference>
<name>A0ABY8GZE6_9BURK</name>
<keyword evidence="7" id="KW-0443">Lipid metabolism</keyword>
<evidence type="ECO:0000256" key="7">
    <source>
        <dbReference type="ARBA" id="ARBA00023098"/>
    </source>
</evidence>
<dbReference type="InterPro" id="IPR008927">
    <property type="entry name" value="6-PGluconate_DH-like_C_sf"/>
</dbReference>
<gene>
    <name evidence="13" type="ORF">P8T11_10400</name>
</gene>
<dbReference type="SUPFAM" id="SSF51735">
    <property type="entry name" value="NAD(P)-binding Rossmann-fold domains"/>
    <property type="match status" value="1"/>
</dbReference>
<protein>
    <submittedName>
        <fullName evidence="13">3-hydroxyacyl-CoA dehydrogenase NAD-binding domain-containing protein</fullName>
    </submittedName>
</protein>
<evidence type="ECO:0000256" key="5">
    <source>
        <dbReference type="ARBA" id="ARBA00023002"/>
    </source>
</evidence>
<keyword evidence="6" id="KW-0520">NAD</keyword>
<keyword evidence="8" id="KW-0456">Lyase</keyword>
<dbReference type="InterPro" id="IPR006108">
    <property type="entry name" value="3HC_DH_C"/>
</dbReference>
<keyword evidence="9" id="KW-0511">Multifunctional enzyme</keyword>
<keyword evidence="4" id="KW-0442">Lipid degradation</keyword>
<dbReference type="SUPFAM" id="SSF52096">
    <property type="entry name" value="ClpP/crotonase"/>
    <property type="match status" value="1"/>
</dbReference>
<sequence>MTTIDTLSHWRLERDTDGLAWLTFDRAGSAVNALSADTMAELAVVLDALDAAPPKGLIIQSGKATGFIVGADVNEFANLDTPEQARALVARGWNLFNRLAAVRYPTLALIQGHCLGGGLELALACRYRLVADQPGTSLALPEVMLGIFPGWGGMLRLPQVIGAPAALDMMLTGRGADARRAAALGLADARVPTRLLHAAARQTVLSKKPPRRARGLGGLANRWPFKAIVANRARKQIAEKDPLGHYPAAPAIVTLWEKHGGNALQAPELIDRIISSDTARNLLRVFRLQERLKANGKQPGVAPARHVHVVGAGTMGGDIAAWCALKGMTVTLQDQDMARIAPAIKRAAALYARRLKDSRLARAALDRLIPDPAGGGVPRADIIIEAISEQAEAKRALYASLEPRMKTDALLATNTSSLSLETLRAGLARPERLVGIHFFNPVAKMPLVEVVHADGDMAGNAANNAGDNADGTPGGNLSDATARACAFVGQIDKLALPVKSAPGFLVNAVLAPYMLQAMRSVDEGLAPETVDAAMVAFGMPMGPLELADTVGLDIARAAGEALADGAEPPRCLADRLARGDLGKKSGKGFYIWRDGKPVKAEKANATKGKAARDKANAALAAAPVAAPAGLAQRLIQPLVDATRQRVEDGVVADADLADAGVIFGTGFAPFTGGPLHYQGSNAWHQRGTAHAD</sequence>
<evidence type="ECO:0000256" key="10">
    <source>
        <dbReference type="ARBA" id="ARBA00049556"/>
    </source>
</evidence>
<evidence type="ECO:0000256" key="9">
    <source>
        <dbReference type="ARBA" id="ARBA00023268"/>
    </source>
</evidence>
<keyword evidence="14" id="KW-1185">Reference proteome</keyword>
<dbReference type="InterPro" id="IPR001753">
    <property type="entry name" value="Enoyl-CoA_hydra/iso"/>
</dbReference>
<feature type="domain" description="3-hydroxyacyl-CoA dehydrogenase C-terminal" evidence="11">
    <location>
        <begin position="503"/>
        <end position="592"/>
    </location>
</feature>
<evidence type="ECO:0000259" key="11">
    <source>
        <dbReference type="Pfam" id="PF00725"/>
    </source>
</evidence>
<keyword evidence="3" id="KW-0276">Fatty acid metabolism</keyword>
<evidence type="ECO:0000256" key="1">
    <source>
        <dbReference type="ARBA" id="ARBA00005005"/>
    </source>
</evidence>
<evidence type="ECO:0000256" key="6">
    <source>
        <dbReference type="ARBA" id="ARBA00023027"/>
    </source>
</evidence>
<dbReference type="InterPro" id="IPR050136">
    <property type="entry name" value="FA_oxidation_alpha_subunit"/>
</dbReference>
<dbReference type="Pfam" id="PF00378">
    <property type="entry name" value="ECH_1"/>
    <property type="match status" value="1"/>
</dbReference>
<dbReference type="Pfam" id="PF02737">
    <property type="entry name" value="3HCDH_N"/>
    <property type="match status" value="1"/>
</dbReference>
<dbReference type="InterPro" id="IPR036291">
    <property type="entry name" value="NAD(P)-bd_dom_sf"/>
</dbReference>
<dbReference type="Gene3D" id="1.10.1040.50">
    <property type="match status" value="1"/>
</dbReference>
<dbReference type="RefSeq" id="WP_268082013.1">
    <property type="nucleotide sequence ID" value="NZ_CP106885.1"/>
</dbReference>
<dbReference type="SUPFAM" id="SSF48179">
    <property type="entry name" value="6-phosphogluconate dehydrogenase C-terminal domain-like"/>
    <property type="match status" value="2"/>
</dbReference>
<evidence type="ECO:0000259" key="12">
    <source>
        <dbReference type="Pfam" id="PF02737"/>
    </source>
</evidence>
<accession>A0ABY8GZE6</accession>
<comment type="similarity">
    <text evidence="2">In the central section; belongs to the 3-hydroxyacyl-CoA dehydrogenase family.</text>
</comment>
<evidence type="ECO:0000313" key="13">
    <source>
        <dbReference type="EMBL" id="WFP10256.1"/>
    </source>
</evidence>
<evidence type="ECO:0000256" key="3">
    <source>
        <dbReference type="ARBA" id="ARBA00022832"/>
    </source>
</evidence>
<comment type="catalytic activity">
    <reaction evidence="10">
        <text>a (3S)-3-hydroxyacyl-CoA + NAD(+) = a 3-oxoacyl-CoA + NADH + H(+)</text>
        <dbReference type="Rhea" id="RHEA:22432"/>
        <dbReference type="ChEBI" id="CHEBI:15378"/>
        <dbReference type="ChEBI" id="CHEBI:57318"/>
        <dbReference type="ChEBI" id="CHEBI:57540"/>
        <dbReference type="ChEBI" id="CHEBI:57945"/>
        <dbReference type="ChEBI" id="CHEBI:90726"/>
        <dbReference type="EC" id="1.1.1.35"/>
    </reaction>
</comment>
<dbReference type="InterPro" id="IPR029045">
    <property type="entry name" value="ClpP/crotonase-like_dom_sf"/>
</dbReference>
<dbReference type="Gene3D" id="3.40.50.720">
    <property type="entry name" value="NAD(P)-binding Rossmann-like Domain"/>
    <property type="match status" value="1"/>
</dbReference>